<accession>A0A4Y8ZTK5</accession>
<evidence type="ECO:0000313" key="1">
    <source>
        <dbReference type="EMBL" id="TFI59244.1"/>
    </source>
</evidence>
<dbReference type="OrthoDB" id="7198805at2"/>
<dbReference type="Proteomes" id="UP000298213">
    <property type="component" value="Unassembled WGS sequence"/>
</dbReference>
<reference evidence="1 2" key="1">
    <citation type="submission" date="2019-03" db="EMBL/GenBank/DDBJ databases">
        <title>Genome sequence of Sphingomonas sp. 17J27-24.</title>
        <authorList>
            <person name="Kim M."/>
            <person name="Maeng S."/>
            <person name="Sathiyaraj S."/>
        </authorList>
    </citation>
    <scope>NUCLEOTIDE SEQUENCE [LARGE SCALE GENOMIC DNA]</scope>
    <source>
        <strain evidence="1 2">17J27-24</strain>
    </source>
</reference>
<dbReference type="RefSeq" id="WP_135084441.1">
    <property type="nucleotide sequence ID" value="NZ_SPDV01000008.1"/>
</dbReference>
<evidence type="ECO:0000313" key="2">
    <source>
        <dbReference type="Proteomes" id="UP000298213"/>
    </source>
</evidence>
<sequence>MSESARPTFEPKVVAAVIAAGIVAFGLFLVLAAYAGDTGSSRDGRAHALSSSGIGFKGIVRLIELSGGQTRLVRNAGDFEGEDLLVIAAEPDTSAEAIEEVVRLRGGRATLIVLPKWGVVPDRDKRGWVRGVGTLPDGLVSEILGKDRRLKVTQSQAKSRTARGRDFLAGVQAPLPRIVQTVSGYDVTPLLVGAPGEIVLARLGDAPLYLLADPDLLNNQGLKEPARAKAALAILTELNATDARAVAFDLTVNGFGRHPNALQLAFEPPFLPLTLALVLAAILGGLHGAFRFGPAAEEPRAIAFGKTALVENSAGLLKIARREHRAGDAYAQLIREAAAHESGAHLALRDTELDAYLDRLSPPGEPRFSALAAAARQAGDRAGLVAAARALFQWKKDLIK</sequence>
<keyword evidence="2" id="KW-1185">Reference proteome</keyword>
<comment type="caution">
    <text evidence="1">The sequence shown here is derived from an EMBL/GenBank/DDBJ whole genome shotgun (WGS) entry which is preliminary data.</text>
</comment>
<evidence type="ECO:0008006" key="3">
    <source>
        <dbReference type="Google" id="ProtNLM"/>
    </source>
</evidence>
<proteinExistence type="predicted"/>
<organism evidence="1 2">
    <name type="scientific">Sphingomonas parva</name>
    <dbReference type="NCBI Taxonomy" id="2555898"/>
    <lineage>
        <taxon>Bacteria</taxon>
        <taxon>Pseudomonadati</taxon>
        <taxon>Pseudomonadota</taxon>
        <taxon>Alphaproteobacteria</taxon>
        <taxon>Sphingomonadales</taxon>
        <taxon>Sphingomonadaceae</taxon>
        <taxon>Sphingomonas</taxon>
    </lineage>
</organism>
<dbReference type="AlphaFoldDB" id="A0A4Y8ZTK5"/>
<protein>
    <recommendedName>
        <fullName evidence="3">DUF4350 domain-containing protein</fullName>
    </recommendedName>
</protein>
<gene>
    <name evidence="1" type="ORF">E2493_05215</name>
</gene>
<name>A0A4Y8ZTK5_9SPHN</name>
<dbReference type="EMBL" id="SPDV01000008">
    <property type="protein sequence ID" value="TFI59244.1"/>
    <property type="molecule type" value="Genomic_DNA"/>
</dbReference>